<dbReference type="AlphaFoldDB" id="A0A0E9WWY6"/>
<protein>
    <submittedName>
        <fullName evidence="1">Uncharacterized protein</fullName>
    </submittedName>
</protein>
<proteinExistence type="predicted"/>
<organism evidence="1">
    <name type="scientific">Anguilla anguilla</name>
    <name type="common">European freshwater eel</name>
    <name type="synonym">Muraena anguilla</name>
    <dbReference type="NCBI Taxonomy" id="7936"/>
    <lineage>
        <taxon>Eukaryota</taxon>
        <taxon>Metazoa</taxon>
        <taxon>Chordata</taxon>
        <taxon>Craniata</taxon>
        <taxon>Vertebrata</taxon>
        <taxon>Euteleostomi</taxon>
        <taxon>Actinopterygii</taxon>
        <taxon>Neopterygii</taxon>
        <taxon>Teleostei</taxon>
        <taxon>Anguilliformes</taxon>
        <taxon>Anguillidae</taxon>
        <taxon>Anguilla</taxon>
    </lineage>
</organism>
<sequence>MVKKKTKKQKKTKPNTYSVKEGAKEIITNFGTEICTQFYSLEEIRLCIKKRRALDIFPTSEDAVPYTLSSFLFFLYNGL</sequence>
<reference evidence="1" key="2">
    <citation type="journal article" date="2015" name="Fish Shellfish Immunol.">
        <title>Early steps in the European eel (Anguilla anguilla)-Vibrio vulnificus interaction in the gills: Role of the RtxA13 toxin.</title>
        <authorList>
            <person name="Callol A."/>
            <person name="Pajuelo D."/>
            <person name="Ebbesson L."/>
            <person name="Teles M."/>
            <person name="MacKenzie S."/>
            <person name="Amaro C."/>
        </authorList>
    </citation>
    <scope>NUCLEOTIDE SEQUENCE</scope>
</reference>
<accession>A0A0E9WWY6</accession>
<dbReference type="EMBL" id="GBXM01013605">
    <property type="protein sequence ID" value="JAH94972.1"/>
    <property type="molecule type" value="Transcribed_RNA"/>
</dbReference>
<evidence type="ECO:0000313" key="1">
    <source>
        <dbReference type="EMBL" id="JAH94972.1"/>
    </source>
</evidence>
<name>A0A0E9WWY6_ANGAN</name>
<reference evidence="1" key="1">
    <citation type="submission" date="2014-11" db="EMBL/GenBank/DDBJ databases">
        <authorList>
            <person name="Amaro Gonzalez C."/>
        </authorList>
    </citation>
    <scope>NUCLEOTIDE SEQUENCE</scope>
</reference>